<keyword evidence="1" id="KW-0472">Membrane</keyword>
<dbReference type="SUPFAM" id="SSF82784">
    <property type="entry name" value="OsmC-like"/>
    <property type="match status" value="1"/>
</dbReference>
<dbReference type="PANTHER" id="PTHR39624:SF2">
    <property type="entry name" value="OSMC-LIKE PROTEIN"/>
    <property type="match status" value="1"/>
</dbReference>
<keyword evidence="1" id="KW-1133">Transmembrane helix</keyword>
<dbReference type="PANTHER" id="PTHR39624">
    <property type="entry name" value="PROTEIN INVOLVED IN RIMO-MEDIATED BETA-METHYLTHIOLATION OF RIBOSOMAL PROTEIN S12 YCAO"/>
    <property type="match status" value="1"/>
</dbReference>
<evidence type="ECO:0000313" key="3">
    <source>
        <dbReference type="Proteomes" id="UP000534783"/>
    </source>
</evidence>
<organism evidence="2 3">
    <name type="scientific">Candidatus Manganitrophus noduliformans</name>
    <dbReference type="NCBI Taxonomy" id="2606439"/>
    <lineage>
        <taxon>Bacteria</taxon>
        <taxon>Pseudomonadati</taxon>
        <taxon>Nitrospirota</taxon>
        <taxon>Nitrospiria</taxon>
        <taxon>Candidatus Troglogloeales</taxon>
        <taxon>Candidatus Manganitrophaceae</taxon>
        <taxon>Candidatus Manganitrophus</taxon>
    </lineage>
</organism>
<keyword evidence="3" id="KW-1185">Reference proteome</keyword>
<reference evidence="2 3" key="1">
    <citation type="journal article" date="2020" name="Nature">
        <title>Bacterial chemolithoautotrophy via manganese oxidation.</title>
        <authorList>
            <person name="Yu H."/>
            <person name="Leadbetter J.R."/>
        </authorList>
    </citation>
    <scope>NUCLEOTIDE SEQUENCE [LARGE SCALE GENOMIC DNA]</scope>
    <source>
        <strain evidence="2 3">Mn-1</strain>
    </source>
</reference>
<protein>
    <submittedName>
        <fullName evidence="2">OsmC family protein</fullName>
    </submittedName>
</protein>
<name>A0A7X6I9Z5_9BACT</name>
<comment type="caution">
    <text evidence="2">The sequence shown here is derived from an EMBL/GenBank/DDBJ whole genome shotgun (WGS) entry which is preliminary data.</text>
</comment>
<dbReference type="EMBL" id="VTOW01000001">
    <property type="protein sequence ID" value="NKE70013.1"/>
    <property type="molecule type" value="Genomic_DNA"/>
</dbReference>
<sequence>MTTSATETQKESMTISWTAGVQLAVEVRGHRLIVDQPKEEGGDDQGITPVEMFIASLGACIGYFAVRFCRRHKLPTEGLAVHTTWDDAEQPHRVGTIRARVDLPKGFPAAMKDRLQKVVEGCTIHNSLTHPPQIAVRLMEAG</sequence>
<dbReference type="InterPro" id="IPR036102">
    <property type="entry name" value="OsmC/Ohrsf"/>
</dbReference>
<dbReference type="InterPro" id="IPR015946">
    <property type="entry name" value="KH_dom-like_a/b"/>
</dbReference>
<dbReference type="Pfam" id="PF02566">
    <property type="entry name" value="OsmC"/>
    <property type="match status" value="1"/>
</dbReference>
<gene>
    <name evidence="2" type="ORF">MNODULE_04550</name>
</gene>
<dbReference type="AlphaFoldDB" id="A0A7X6I9Z5"/>
<proteinExistence type="predicted"/>
<feature type="transmembrane region" description="Helical" evidence="1">
    <location>
        <begin position="46"/>
        <end position="66"/>
    </location>
</feature>
<dbReference type="RefSeq" id="WP_168058283.1">
    <property type="nucleotide sequence ID" value="NZ_VTOW01000001.1"/>
</dbReference>
<accession>A0A7X6I9Z5</accession>
<evidence type="ECO:0000313" key="2">
    <source>
        <dbReference type="EMBL" id="NKE70013.1"/>
    </source>
</evidence>
<dbReference type="InterPro" id="IPR003718">
    <property type="entry name" value="OsmC/Ohr_fam"/>
</dbReference>
<dbReference type="Gene3D" id="3.30.300.20">
    <property type="match status" value="1"/>
</dbReference>
<evidence type="ECO:0000256" key="1">
    <source>
        <dbReference type="SAM" id="Phobius"/>
    </source>
</evidence>
<dbReference type="Proteomes" id="UP000534783">
    <property type="component" value="Unassembled WGS sequence"/>
</dbReference>
<keyword evidence="1" id="KW-0812">Transmembrane</keyword>